<evidence type="ECO:0000259" key="2">
    <source>
        <dbReference type="Pfam" id="PF13568"/>
    </source>
</evidence>
<evidence type="ECO:0000256" key="1">
    <source>
        <dbReference type="SAM" id="SignalP"/>
    </source>
</evidence>
<dbReference type="InterPro" id="IPR025665">
    <property type="entry name" value="Beta-barrel_OMP_2"/>
</dbReference>
<reference evidence="4" key="1">
    <citation type="journal article" date="2019" name="Int. J. Syst. Evol. Microbiol.">
        <title>The Global Catalogue of Microorganisms (GCM) 10K type strain sequencing project: providing services to taxonomists for standard genome sequencing and annotation.</title>
        <authorList>
            <consortium name="The Broad Institute Genomics Platform"/>
            <consortium name="The Broad Institute Genome Sequencing Center for Infectious Disease"/>
            <person name="Wu L."/>
            <person name="Ma J."/>
        </authorList>
    </citation>
    <scope>NUCLEOTIDE SEQUENCE [LARGE SCALE GENOMIC DNA]</scope>
    <source>
        <strain evidence="4">CCUG 56752</strain>
    </source>
</reference>
<organism evidence="3 4">
    <name type="scientific">Psychroflexus salinarum</name>
    <dbReference type="NCBI Taxonomy" id="546024"/>
    <lineage>
        <taxon>Bacteria</taxon>
        <taxon>Pseudomonadati</taxon>
        <taxon>Bacteroidota</taxon>
        <taxon>Flavobacteriia</taxon>
        <taxon>Flavobacteriales</taxon>
        <taxon>Flavobacteriaceae</taxon>
        <taxon>Psychroflexus</taxon>
    </lineage>
</organism>
<gene>
    <name evidence="3" type="ORF">ACFQ0R_07005</name>
</gene>
<accession>A0ABW3GNZ5</accession>
<dbReference type="Proteomes" id="UP001597049">
    <property type="component" value="Unassembled WGS sequence"/>
</dbReference>
<evidence type="ECO:0000313" key="3">
    <source>
        <dbReference type="EMBL" id="MFD0932346.1"/>
    </source>
</evidence>
<feature type="signal peptide" evidence="1">
    <location>
        <begin position="1"/>
        <end position="19"/>
    </location>
</feature>
<name>A0ABW3GNZ5_9FLAO</name>
<sequence>MKYIIVITLLSFLSSGMYAQENKSSFAYGAKFGLSISELKGSDNLKSLRSSFSAGLVSEYMINERYALQAEFLYSRQGSTNRGNEQGSYFEKRVDLNYFNFPILGKYYIKKSLAFELGPQLGYLMSANYESKQAGNSQRYSVEEDFEKLDISLAAGISYKTDWGFLVGARYSFGLNDINNGTNLESGSLRNAVFQVYFGYLFK</sequence>
<dbReference type="InterPro" id="IPR011250">
    <property type="entry name" value="OMP/PagP_B-barrel"/>
</dbReference>
<comment type="caution">
    <text evidence="3">The sequence shown here is derived from an EMBL/GenBank/DDBJ whole genome shotgun (WGS) entry which is preliminary data.</text>
</comment>
<feature type="domain" description="Outer membrane protein beta-barrel" evidence="2">
    <location>
        <begin position="19"/>
        <end position="178"/>
    </location>
</feature>
<dbReference type="SUPFAM" id="SSF56925">
    <property type="entry name" value="OMPA-like"/>
    <property type="match status" value="1"/>
</dbReference>
<dbReference type="EMBL" id="JBHTIV010000007">
    <property type="protein sequence ID" value="MFD0932346.1"/>
    <property type="molecule type" value="Genomic_DNA"/>
</dbReference>
<dbReference type="Pfam" id="PF13568">
    <property type="entry name" value="OMP_b-brl_2"/>
    <property type="match status" value="1"/>
</dbReference>
<dbReference type="RefSeq" id="WP_379657672.1">
    <property type="nucleotide sequence ID" value="NZ_JBHTIV010000007.1"/>
</dbReference>
<feature type="chain" id="PRO_5045968452" evidence="1">
    <location>
        <begin position="20"/>
        <end position="203"/>
    </location>
</feature>
<keyword evidence="4" id="KW-1185">Reference proteome</keyword>
<protein>
    <submittedName>
        <fullName evidence="3">Porin family protein</fullName>
    </submittedName>
</protein>
<evidence type="ECO:0000313" key="4">
    <source>
        <dbReference type="Proteomes" id="UP001597049"/>
    </source>
</evidence>
<keyword evidence="1" id="KW-0732">Signal</keyword>
<proteinExistence type="predicted"/>